<evidence type="ECO:0000256" key="5">
    <source>
        <dbReference type="ARBA" id="ARBA00022989"/>
    </source>
</evidence>
<dbReference type="Gene3D" id="1.20.1250.20">
    <property type="entry name" value="MFS general substrate transporter like domains"/>
    <property type="match status" value="1"/>
</dbReference>
<dbReference type="GO" id="GO:0022857">
    <property type="term" value="F:transmembrane transporter activity"/>
    <property type="evidence" value="ECO:0007669"/>
    <property type="project" value="InterPro"/>
</dbReference>
<dbReference type="OrthoDB" id="3936150at2759"/>
<feature type="transmembrane region" description="Helical" evidence="8">
    <location>
        <begin position="403"/>
        <end position="426"/>
    </location>
</feature>
<evidence type="ECO:0000259" key="9">
    <source>
        <dbReference type="PROSITE" id="PS50850"/>
    </source>
</evidence>
<feature type="transmembrane region" description="Helical" evidence="8">
    <location>
        <begin position="236"/>
        <end position="254"/>
    </location>
</feature>
<dbReference type="GO" id="GO:0016020">
    <property type="term" value="C:membrane"/>
    <property type="evidence" value="ECO:0007669"/>
    <property type="project" value="UniProtKB-SubCell"/>
</dbReference>
<keyword evidence="6 8" id="KW-0472">Membrane</keyword>
<dbReference type="PANTHER" id="PTHR23511:SF34">
    <property type="entry name" value="SYNAPTIC VESICLE GLYCOPROTEIN 2"/>
    <property type="match status" value="1"/>
</dbReference>
<dbReference type="InterPro" id="IPR036259">
    <property type="entry name" value="MFS_trans_sf"/>
</dbReference>
<dbReference type="PANTHER" id="PTHR23511">
    <property type="entry name" value="SYNAPTIC VESICLE GLYCOPROTEIN 2"/>
    <property type="match status" value="1"/>
</dbReference>
<evidence type="ECO:0000313" key="10">
    <source>
        <dbReference type="EMBL" id="PVD36562.1"/>
    </source>
</evidence>
<gene>
    <name evidence="10" type="ORF">C0Q70_03547</name>
</gene>
<dbReference type="EMBL" id="PZQS01000002">
    <property type="protein sequence ID" value="PVD36562.1"/>
    <property type="molecule type" value="Genomic_DNA"/>
</dbReference>
<accession>A0A2T7PT07</accession>
<feature type="transmembrane region" description="Helical" evidence="8">
    <location>
        <begin position="136"/>
        <end position="159"/>
    </location>
</feature>
<feature type="domain" description="Major facilitator superfamily (MFS) profile" evidence="9">
    <location>
        <begin position="68"/>
        <end position="504"/>
    </location>
</feature>
<dbReference type="SUPFAM" id="SSF103473">
    <property type="entry name" value="MFS general substrate transporter"/>
    <property type="match status" value="1"/>
</dbReference>
<feature type="transmembrane region" description="Helical" evidence="8">
    <location>
        <begin position="165"/>
        <end position="183"/>
    </location>
</feature>
<comment type="similarity">
    <text evidence="2">Belongs to the major facilitator superfamily.</text>
</comment>
<feature type="transmembrane region" description="Helical" evidence="8">
    <location>
        <begin position="195"/>
        <end position="216"/>
    </location>
</feature>
<evidence type="ECO:0000256" key="2">
    <source>
        <dbReference type="ARBA" id="ARBA00008335"/>
    </source>
</evidence>
<proteinExistence type="inferred from homology"/>
<keyword evidence="3" id="KW-0813">Transport</keyword>
<comment type="subcellular location">
    <subcellularLocation>
        <location evidence="1">Membrane</location>
        <topology evidence="1">Multi-pass membrane protein</topology>
    </subcellularLocation>
</comment>
<feature type="transmembrane region" description="Helical" evidence="8">
    <location>
        <begin position="68"/>
        <end position="92"/>
    </location>
</feature>
<dbReference type="PROSITE" id="PS00217">
    <property type="entry name" value="SUGAR_TRANSPORT_2"/>
    <property type="match status" value="1"/>
</dbReference>
<feature type="region of interest" description="Disordered" evidence="7">
    <location>
        <begin position="1"/>
        <end position="25"/>
    </location>
</feature>
<evidence type="ECO:0000256" key="4">
    <source>
        <dbReference type="ARBA" id="ARBA00022692"/>
    </source>
</evidence>
<keyword evidence="11" id="KW-1185">Reference proteome</keyword>
<dbReference type="InterPro" id="IPR020846">
    <property type="entry name" value="MFS_dom"/>
</dbReference>
<name>A0A2T7PT07_POMCA</name>
<protein>
    <recommendedName>
        <fullName evidence="9">Major facilitator superfamily (MFS) profile domain-containing protein</fullName>
    </recommendedName>
</protein>
<feature type="compositionally biased region" description="Acidic residues" evidence="7">
    <location>
        <begin position="14"/>
        <end position="24"/>
    </location>
</feature>
<organism evidence="10 11">
    <name type="scientific">Pomacea canaliculata</name>
    <name type="common">Golden apple snail</name>
    <dbReference type="NCBI Taxonomy" id="400727"/>
    <lineage>
        <taxon>Eukaryota</taxon>
        <taxon>Metazoa</taxon>
        <taxon>Spiralia</taxon>
        <taxon>Lophotrochozoa</taxon>
        <taxon>Mollusca</taxon>
        <taxon>Gastropoda</taxon>
        <taxon>Caenogastropoda</taxon>
        <taxon>Architaenioglossa</taxon>
        <taxon>Ampullarioidea</taxon>
        <taxon>Ampullariidae</taxon>
        <taxon>Pomacea</taxon>
    </lineage>
</organism>
<dbReference type="Pfam" id="PF00083">
    <property type="entry name" value="Sugar_tr"/>
    <property type="match status" value="1"/>
</dbReference>
<dbReference type="InterPro" id="IPR005828">
    <property type="entry name" value="MFS_sugar_transport-like"/>
</dbReference>
<comment type="caution">
    <text evidence="10">The sequence shown here is derived from an EMBL/GenBank/DDBJ whole genome shotgun (WGS) entry which is preliminary data.</text>
</comment>
<feature type="compositionally biased region" description="Polar residues" evidence="7">
    <location>
        <begin position="1"/>
        <end position="10"/>
    </location>
</feature>
<sequence length="504" mass="54888">MDDSATSRVKSNGVEDDDDGLTGDEETKLLGDGETRYCQGGLKPVLNAQTTLTYEESLLVIDVGRFHVLLLLLCGWAVSSDAIEVLSVSFLLPSATCDLHLSSQDKGWLNAIVFVGMMFGGLFWGSLADHSGRRAVLMWSLAMNGIGGLLSSISQVFWLFLLMRFISGVGVGGSMPVIFTYFTEFQAKTRRGSMISVLATFWMGGNILAAGLAWLVIPHSGLGYFSTNFTFNSWRIFIALCTIPSLSSAILFLFMPESPKFLLQAGKEEKALDVLKRVHCINKSDNPFDISRLLLSSDHKTGKSVILEESVEVSQPEGCCHFSGMLNSSVELFRPPLRFVTCILLIVNFAIAFGYYGLFMWFPEIFNRIDKNGGTLCEPGSGSTNTNTSSNSTHIDCTQPGNIVYLEGFLTAVSNLPGNLLTIVLMDRIGRRILLCMCSQHHLRSTAFGIQTGIARIAAILGNIIFGVLVDVHCAVPMILVAALMSFGGLMSVQLPNTKGIDIH</sequence>
<dbReference type="PROSITE" id="PS00216">
    <property type="entry name" value="SUGAR_TRANSPORT_1"/>
    <property type="match status" value="1"/>
</dbReference>
<evidence type="ECO:0000256" key="1">
    <source>
        <dbReference type="ARBA" id="ARBA00004141"/>
    </source>
</evidence>
<evidence type="ECO:0000313" key="11">
    <source>
        <dbReference type="Proteomes" id="UP000245119"/>
    </source>
</evidence>
<feature type="transmembrane region" description="Helical" evidence="8">
    <location>
        <begin position="107"/>
        <end position="124"/>
    </location>
</feature>
<keyword evidence="4 8" id="KW-0812">Transmembrane</keyword>
<evidence type="ECO:0000256" key="3">
    <source>
        <dbReference type="ARBA" id="ARBA00022448"/>
    </source>
</evidence>
<dbReference type="STRING" id="400727.A0A2T7PT07"/>
<keyword evidence="5 8" id="KW-1133">Transmembrane helix</keyword>
<feature type="transmembrane region" description="Helical" evidence="8">
    <location>
        <begin position="339"/>
        <end position="362"/>
    </location>
</feature>
<evidence type="ECO:0000256" key="7">
    <source>
        <dbReference type="SAM" id="MobiDB-lite"/>
    </source>
</evidence>
<dbReference type="PROSITE" id="PS50850">
    <property type="entry name" value="MFS"/>
    <property type="match status" value="1"/>
</dbReference>
<evidence type="ECO:0000256" key="8">
    <source>
        <dbReference type="SAM" id="Phobius"/>
    </source>
</evidence>
<dbReference type="AlphaFoldDB" id="A0A2T7PT07"/>
<evidence type="ECO:0000256" key="6">
    <source>
        <dbReference type="ARBA" id="ARBA00023136"/>
    </source>
</evidence>
<dbReference type="Proteomes" id="UP000245119">
    <property type="component" value="Linkage Group LG2"/>
</dbReference>
<dbReference type="InterPro" id="IPR005829">
    <property type="entry name" value="Sugar_transporter_CS"/>
</dbReference>
<reference evidence="10 11" key="1">
    <citation type="submission" date="2018-04" db="EMBL/GenBank/DDBJ databases">
        <title>The genome of golden apple snail Pomacea canaliculata provides insight into stress tolerance and invasive adaptation.</title>
        <authorList>
            <person name="Liu C."/>
            <person name="Liu B."/>
            <person name="Ren Y."/>
            <person name="Zhang Y."/>
            <person name="Wang H."/>
            <person name="Li S."/>
            <person name="Jiang F."/>
            <person name="Yin L."/>
            <person name="Zhang G."/>
            <person name="Qian W."/>
            <person name="Fan W."/>
        </authorList>
    </citation>
    <scope>NUCLEOTIDE SEQUENCE [LARGE SCALE GENOMIC DNA]</scope>
    <source>
        <strain evidence="10">SZHN2017</strain>
        <tissue evidence="10">Muscle</tissue>
    </source>
</reference>